<keyword evidence="2" id="KW-1003">Cell membrane</keyword>
<dbReference type="KEGG" id="tbi:Tbis_0215"/>
<evidence type="ECO:0000256" key="2">
    <source>
        <dbReference type="ARBA" id="ARBA00022475"/>
    </source>
</evidence>
<name>D6Y2Y6_THEBD</name>
<reference evidence="8 9" key="1">
    <citation type="submission" date="2010-01" db="EMBL/GenBank/DDBJ databases">
        <title>The complete genome of Thermobispora bispora DSM 43833.</title>
        <authorList>
            <consortium name="US DOE Joint Genome Institute (JGI-PGF)"/>
            <person name="Lucas S."/>
            <person name="Copeland A."/>
            <person name="Lapidus A."/>
            <person name="Glavina del Rio T."/>
            <person name="Dalin E."/>
            <person name="Tice H."/>
            <person name="Bruce D."/>
            <person name="Goodwin L."/>
            <person name="Pitluck S."/>
            <person name="Kyrpides N."/>
            <person name="Mavromatis K."/>
            <person name="Ivanova N."/>
            <person name="Mikhailova N."/>
            <person name="Chertkov O."/>
            <person name="Brettin T."/>
            <person name="Detter J.C."/>
            <person name="Han C."/>
            <person name="Larimer F."/>
            <person name="Land M."/>
            <person name="Hauser L."/>
            <person name="Markowitz V."/>
            <person name="Cheng J.-F."/>
            <person name="Hugenholtz P."/>
            <person name="Woyke T."/>
            <person name="Wu D."/>
            <person name="Jando M."/>
            <person name="Schneider S."/>
            <person name="Klenk H.-P."/>
            <person name="Eisen J.A."/>
        </authorList>
    </citation>
    <scope>NUCLEOTIDE SEQUENCE [LARGE SCALE GENOMIC DNA]</scope>
    <source>
        <strain evidence="9">ATCC 19993 / DSM 43833 / CBS 139.67 / JCM 10125 / KCTC 9307 / NBRC 14880 / R51</strain>
    </source>
</reference>
<dbReference type="PANTHER" id="PTHR35007:SF4">
    <property type="entry name" value="CONSERVED TRANSMEMBRANE PROTEIN-RELATED"/>
    <property type="match status" value="1"/>
</dbReference>
<evidence type="ECO:0000256" key="4">
    <source>
        <dbReference type="ARBA" id="ARBA00022989"/>
    </source>
</evidence>
<comment type="subcellular location">
    <subcellularLocation>
        <location evidence="1">Cell membrane</location>
        <topology evidence="1">Multi-pass membrane protein</topology>
    </subcellularLocation>
</comment>
<accession>D6Y2Y6</accession>
<keyword evidence="4" id="KW-1133">Transmembrane helix</keyword>
<dbReference type="Pfam" id="PF00482">
    <property type="entry name" value="T2SSF"/>
    <property type="match status" value="1"/>
</dbReference>
<proteinExistence type="predicted"/>
<evidence type="ECO:0000313" key="8">
    <source>
        <dbReference type="EMBL" id="ADG86947.1"/>
    </source>
</evidence>
<keyword evidence="5" id="KW-0472">Membrane</keyword>
<organism evidence="8 9">
    <name type="scientific">Thermobispora bispora (strain ATCC 19993 / DSM 43833 / CBS 139.67 / JCM 10125 / KCTC 9307 / NBRC 14880 / R51)</name>
    <dbReference type="NCBI Taxonomy" id="469371"/>
    <lineage>
        <taxon>Bacteria</taxon>
        <taxon>Bacillati</taxon>
        <taxon>Actinomycetota</taxon>
        <taxon>Actinomycetes</taxon>
        <taxon>Streptosporangiales</taxon>
        <taxon>Streptosporangiaceae</taxon>
        <taxon>Thermobispora</taxon>
    </lineage>
</organism>
<dbReference type="eggNOG" id="COG4965">
    <property type="taxonomic scope" value="Bacteria"/>
</dbReference>
<dbReference type="STRING" id="469371.Tbis_0215"/>
<evidence type="ECO:0000259" key="7">
    <source>
        <dbReference type="Pfam" id="PF00482"/>
    </source>
</evidence>
<evidence type="ECO:0000313" key="9">
    <source>
        <dbReference type="Proteomes" id="UP000006640"/>
    </source>
</evidence>
<evidence type="ECO:0000256" key="6">
    <source>
        <dbReference type="SAM" id="MobiDB-lite"/>
    </source>
</evidence>
<evidence type="ECO:0000256" key="1">
    <source>
        <dbReference type="ARBA" id="ARBA00004651"/>
    </source>
</evidence>
<keyword evidence="9" id="KW-1185">Reference proteome</keyword>
<dbReference type="Proteomes" id="UP000006640">
    <property type="component" value="Chromosome"/>
</dbReference>
<dbReference type="GO" id="GO:0005886">
    <property type="term" value="C:plasma membrane"/>
    <property type="evidence" value="ECO:0007669"/>
    <property type="project" value="UniProtKB-SubCell"/>
</dbReference>
<dbReference type="EMBL" id="CP001874">
    <property type="protein sequence ID" value="ADG86947.1"/>
    <property type="molecule type" value="Genomic_DNA"/>
</dbReference>
<dbReference type="OrthoDB" id="4337966at2"/>
<feature type="domain" description="Type II secretion system protein GspF" evidence="7">
    <location>
        <begin position="95"/>
        <end position="209"/>
    </location>
</feature>
<evidence type="ECO:0000256" key="3">
    <source>
        <dbReference type="ARBA" id="ARBA00022692"/>
    </source>
</evidence>
<protein>
    <submittedName>
        <fullName evidence="8">Type II secretion system protein</fullName>
    </submittedName>
</protein>
<dbReference type="RefSeq" id="WP_013130480.1">
    <property type="nucleotide sequence ID" value="NC_014165.1"/>
</dbReference>
<sequence length="263" mass="26726">MLILIALAIALAVWVATGPDAGTVRLAALRRPSARRPSGRVRGRPGPGHASARSGVPARRVGARFTLRPRRARTAAAWRALSIELCHGIHAELVAGRMPGEALVNAIAAVEPPDPAALTPVVAAVRDGGDVAAALLSAAPEEGGEGLVRLAACWRVSTSVGGGLAALVDRLAASLREAEAHRQEVAAQLAGPRATARMLAALPLLGLLMATALGVSPLPFLLGSPAGHACLLIGLALDAAGVWWTRRLADRAIAAPVTGGGSR</sequence>
<evidence type="ECO:0000256" key="5">
    <source>
        <dbReference type="ARBA" id="ARBA00023136"/>
    </source>
</evidence>
<keyword evidence="3" id="KW-0812">Transmembrane</keyword>
<dbReference type="HOGENOM" id="CLU_065779_1_0_11"/>
<dbReference type="InterPro" id="IPR018076">
    <property type="entry name" value="T2SS_GspF_dom"/>
</dbReference>
<gene>
    <name evidence="8" type="ordered locus">Tbis_0215</name>
</gene>
<dbReference type="PANTHER" id="PTHR35007">
    <property type="entry name" value="INTEGRAL MEMBRANE PROTEIN-RELATED"/>
    <property type="match status" value="1"/>
</dbReference>
<dbReference type="AlphaFoldDB" id="D6Y2Y6"/>
<feature type="compositionally biased region" description="Basic residues" evidence="6">
    <location>
        <begin position="32"/>
        <end position="43"/>
    </location>
</feature>
<feature type="region of interest" description="Disordered" evidence="6">
    <location>
        <begin position="32"/>
        <end position="57"/>
    </location>
</feature>